<dbReference type="Proteomes" id="UP001165960">
    <property type="component" value="Unassembled WGS sequence"/>
</dbReference>
<name>A0ACC2T5U4_9FUNG</name>
<keyword evidence="2" id="KW-1185">Reference proteome</keyword>
<proteinExistence type="predicted"/>
<reference evidence="1" key="1">
    <citation type="submission" date="2022-04" db="EMBL/GenBank/DDBJ databases">
        <title>Genome of the entomopathogenic fungus Entomophthora muscae.</title>
        <authorList>
            <person name="Elya C."/>
            <person name="Lovett B.R."/>
            <person name="Lee E."/>
            <person name="Macias A.M."/>
            <person name="Hajek A.E."/>
            <person name="De Bivort B.L."/>
            <person name="Kasson M.T."/>
            <person name="De Fine Licht H.H."/>
            <person name="Stajich J.E."/>
        </authorList>
    </citation>
    <scope>NUCLEOTIDE SEQUENCE</scope>
    <source>
        <strain evidence="1">Berkeley</strain>
    </source>
</reference>
<gene>
    <name evidence="1" type="primary">STE23_29</name>
    <name evidence="1" type="ORF">DSO57_1013662</name>
</gene>
<organism evidence="1 2">
    <name type="scientific">Entomophthora muscae</name>
    <dbReference type="NCBI Taxonomy" id="34485"/>
    <lineage>
        <taxon>Eukaryota</taxon>
        <taxon>Fungi</taxon>
        <taxon>Fungi incertae sedis</taxon>
        <taxon>Zoopagomycota</taxon>
        <taxon>Entomophthoromycotina</taxon>
        <taxon>Entomophthoromycetes</taxon>
        <taxon>Entomophthorales</taxon>
        <taxon>Entomophthoraceae</taxon>
        <taxon>Entomophthora</taxon>
    </lineage>
</organism>
<protein>
    <submittedName>
        <fullName evidence="1">Metalloprotease</fullName>
        <ecNumber evidence="1">3.4.24.56</ecNumber>
    </submittedName>
</protein>
<evidence type="ECO:0000313" key="1">
    <source>
        <dbReference type="EMBL" id="KAJ9069950.1"/>
    </source>
</evidence>
<keyword evidence="1" id="KW-0645">Protease</keyword>
<sequence>MRIGYAWVVFVAACTEYEYKEHDGISYRKYMGAIRRSEDDMKSYRSVILDNQLEVLLVSDPLARKASASLVVSSGSQDDPDETLGLAHFCEHMMHMGSAKYPDEGTYSNYLNDNGGSFSATTYYNHTSYRFQINPDGLAGALDIFAHLFIQPNLAKHMAEKEIAAVQEEYEYSTQISAYKVQAVLLAALNITHPYSRFGMGNHKTLKPNKEDRLYEKVRLHYYRYYSANLMKLVVISSNHLDHLEHMTIPRFSLIPNFKLHPTNTPSPFRPDLLAVDIHMNPNMYTNQMVIQFIMPPLHQISQLMAFDYISYYLTRTDPDSFLDCQLKKGRMESIQAELSEQYSLFSIYTLTIKLTGQLTPDEITKDLFHYLQALKHFGITDERYAEFKAITASRLSMKPIDYEKLATKFAENMHHGIPIRDIALAHRFMDAMDASAVKEAIRSLSLFSMRRVIISPSIKAVNQEPWFKSNYSVSQITHNLIANVSLIDRHANIPRAKIPEKMPAPRAPETISLVYNTPEARLWHVGGRSSSGLSTLSLAIVDPHSTMSTLEMVKFSLLSKLLKESFDKAQALSISEHVKFHYFTNKLVVQLQAFNIQASLGSILNTLAEIEINADSFSKAKHDMLKKQANFNTSSAATQTHYMAASAIQWDKTPINVFEAQLPILDLISFQVWVRSFLGCYKIAALLVGQADAQPIIREITKAQVDMSPCSKQFKYPGEITIPGEHIYRIPSNHKVNSAVTMYIDLYRNNDIQARAMAALNNNIIKSRFSNKLRTQEQLGYMINVTPLKRSGGGGLAFVLQSSKHPTHLELRIENFLEEFIKMVENMSPSSFTAIRQALLYDMQLNNPTLWEIQSLYWPTILNDELDFKKGNSYLTSASYPA</sequence>
<dbReference type="EMBL" id="QTSX02003601">
    <property type="protein sequence ID" value="KAJ9069950.1"/>
    <property type="molecule type" value="Genomic_DNA"/>
</dbReference>
<accession>A0ACC2T5U4</accession>
<keyword evidence="1" id="KW-0378">Hydrolase</keyword>
<keyword evidence="1" id="KW-0482">Metalloprotease</keyword>
<evidence type="ECO:0000313" key="2">
    <source>
        <dbReference type="Proteomes" id="UP001165960"/>
    </source>
</evidence>
<dbReference type="EC" id="3.4.24.56" evidence="1"/>
<comment type="caution">
    <text evidence="1">The sequence shown here is derived from an EMBL/GenBank/DDBJ whole genome shotgun (WGS) entry which is preliminary data.</text>
</comment>